<dbReference type="EMBL" id="BQNB010013293">
    <property type="protein sequence ID" value="GJT14196.1"/>
    <property type="molecule type" value="Genomic_DNA"/>
</dbReference>
<evidence type="ECO:0000313" key="2">
    <source>
        <dbReference type="Proteomes" id="UP001151760"/>
    </source>
</evidence>
<reference evidence="1" key="2">
    <citation type="submission" date="2022-01" db="EMBL/GenBank/DDBJ databases">
        <authorList>
            <person name="Yamashiro T."/>
            <person name="Shiraishi A."/>
            <person name="Satake H."/>
            <person name="Nakayama K."/>
        </authorList>
    </citation>
    <scope>NUCLEOTIDE SEQUENCE</scope>
</reference>
<organism evidence="1 2">
    <name type="scientific">Tanacetum coccineum</name>
    <dbReference type="NCBI Taxonomy" id="301880"/>
    <lineage>
        <taxon>Eukaryota</taxon>
        <taxon>Viridiplantae</taxon>
        <taxon>Streptophyta</taxon>
        <taxon>Embryophyta</taxon>
        <taxon>Tracheophyta</taxon>
        <taxon>Spermatophyta</taxon>
        <taxon>Magnoliopsida</taxon>
        <taxon>eudicotyledons</taxon>
        <taxon>Gunneridae</taxon>
        <taxon>Pentapetalae</taxon>
        <taxon>asterids</taxon>
        <taxon>campanulids</taxon>
        <taxon>Asterales</taxon>
        <taxon>Asteraceae</taxon>
        <taxon>Asteroideae</taxon>
        <taxon>Anthemideae</taxon>
        <taxon>Anthemidinae</taxon>
        <taxon>Tanacetum</taxon>
    </lineage>
</organism>
<gene>
    <name evidence="1" type="ORF">Tco_0861238</name>
</gene>
<keyword evidence="2" id="KW-1185">Reference proteome</keyword>
<protein>
    <submittedName>
        <fullName evidence="1">Uncharacterized protein</fullName>
    </submittedName>
</protein>
<accession>A0ABQ5BH77</accession>
<sequence>MHVAPLGGVTWPSNDWGLCKVRGTVAGRGADTSVRGTVAVRGVSTRYCSDDGWTNQRVTRGTGVCQSEARALKGLISVEWSRDAGLILGLGAFRVGLDTVRIWTRDEPAFLWGIRGSRWLYVRRVRLTWTRSYVDFT</sequence>
<evidence type="ECO:0000313" key="1">
    <source>
        <dbReference type="EMBL" id="GJT14196.1"/>
    </source>
</evidence>
<proteinExistence type="predicted"/>
<reference evidence="1" key="1">
    <citation type="journal article" date="2022" name="Int. J. Mol. Sci.">
        <title>Draft Genome of Tanacetum Coccineum: Genomic Comparison of Closely Related Tanacetum-Family Plants.</title>
        <authorList>
            <person name="Yamashiro T."/>
            <person name="Shiraishi A."/>
            <person name="Nakayama K."/>
            <person name="Satake H."/>
        </authorList>
    </citation>
    <scope>NUCLEOTIDE SEQUENCE</scope>
</reference>
<comment type="caution">
    <text evidence="1">The sequence shown here is derived from an EMBL/GenBank/DDBJ whole genome shotgun (WGS) entry which is preliminary data.</text>
</comment>
<name>A0ABQ5BH77_9ASTR</name>
<dbReference type="Proteomes" id="UP001151760">
    <property type="component" value="Unassembled WGS sequence"/>
</dbReference>